<reference evidence="17" key="1">
    <citation type="submission" date="2022-05" db="EMBL/GenBank/DDBJ databases">
        <authorList>
            <person name="Park J.-S."/>
        </authorList>
    </citation>
    <scope>NUCLEOTIDE SEQUENCE</scope>
    <source>
        <strain evidence="17">2012CJ41-6</strain>
    </source>
</reference>
<evidence type="ECO:0000256" key="3">
    <source>
        <dbReference type="ARBA" id="ARBA00003921"/>
    </source>
</evidence>
<keyword evidence="12" id="KW-0573">Peptidoglycan synthesis</keyword>
<comment type="cofactor">
    <cofactor evidence="1">
        <name>Mn(2+)</name>
        <dbReference type="ChEBI" id="CHEBI:29035"/>
    </cofactor>
</comment>
<keyword evidence="8 17" id="KW-0436">Ligase</keyword>
<evidence type="ECO:0000256" key="1">
    <source>
        <dbReference type="ARBA" id="ARBA00001936"/>
    </source>
</evidence>
<dbReference type="PANTHER" id="PTHR23132:SF23">
    <property type="entry name" value="D-ALANINE--D-ALANINE LIGASE B"/>
    <property type="match status" value="1"/>
</dbReference>
<dbReference type="Pfam" id="PF07478">
    <property type="entry name" value="Dala_Dala_lig_C"/>
    <property type="match status" value="1"/>
</dbReference>
<keyword evidence="11" id="KW-0133">Cell shape</keyword>
<dbReference type="Proteomes" id="UP001203880">
    <property type="component" value="Unassembled WGS sequence"/>
</dbReference>
<name>A0ABT0Q5W7_9RHOB</name>
<dbReference type="Gene3D" id="3.40.50.20">
    <property type="match status" value="1"/>
</dbReference>
<dbReference type="PROSITE" id="PS00844">
    <property type="entry name" value="DALA_DALA_LIGASE_2"/>
    <property type="match status" value="1"/>
</dbReference>
<evidence type="ECO:0000259" key="16">
    <source>
        <dbReference type="PROSITE" id="PS50975"/>
    </source>
</evidence>
<dbReference type="GO" id="GO:0008716">
    <property type="term" value="F:D-alanine-D-alanine ligase activity"/>
    <property type="evidence" value="ECO:0007669"/>
    <property type="project" value="UniProtKB-EC"/>
</dbReference>
<keyword evidence="7" id="KW-0963">Cytoplasm</keyword>
<feature type="domain" description="ATP-grasp" evidence="16">
    <location>
        <begin position="84"/>
        <end position="278"/>
    </location>
</feature>
<dbReference type="PROSITE" id="PS50975">
    <property type="entry name" value="ATP_GRASP"/>
    <property type="match status" value="1"/>
</dbReference>
<evidence type="ECO:0000313" key="18">
    <source>
        <dbReference type="Proteomes" id="UP001203880"/>
    </source>
</evidence>
<dbReference type="NCBIfam" id="NF002378">
    <property type="entry name" value="PRK01372.1"/>
    <property type="match status" value="1"/>
</dbReference>
<dbReference type="InterPro" id="IPR016185">
    <property type="entry name" value="PreATP-grasp_dom_sf"/>
</dbReference>
<evidence type="ECO:0000313" key="17">
    <source>
        <dbReference type="EMBL" id="MCL6285266.1"/>
    </source>
</evidence>
<organism evidence="17 18">
    <name type="scientific">Ruegeria spongiae</name>
    <dbReference type="NCBI Taxonomy" id="2942209"/>
    <lineage>
        <taxon>Bacteria</taxon>
        <taxon>Pseudomonadati</taxon>
        <taxon>Pseudomonadota</taxon>
        <taxon>Alphaproteobacteria</taxon>
        <taxon>Rhodobacterales</taxon>
        <taxon>Roseobacteraceae</taxon>
        <taxon>Ruegeria</taxon>
    </lineage>
</organism>
<evidence type="ECO:0000256" key="12">
    <source>
        <dbReference type="ARBA" id="ARBA00022984"/>
    </source>
</evidence>
<dbReference type="InterPro" id="IPR000291">
    <property type="entry name" value="D-Ala_lig_Van_CS"/>
</dbReference>
<evidence type="ECO:0000256" key="8">
    <source>
        <dbReference type="ARBA" id="ARBA00022598"/>
    </source>
</evidence>
<evidence type="ECO:0000256" key="5">
    <source>
        <dbReference type="ARBA" id="ARBA00010871"/>
    </source>
</evidence>
<dbReference type="Gene3D" id="3.30.1490.20">
    <property type="entry name" value="ATP-grasp fold, A domain"/>
    <property type="match status" value="1"/>
</dbReference>
<evidence type="ECO:0000256" key="14">
    <source>
        <dbReference type="ARBA" id="ARBA00047614"/>
    </source>
</evidence>
<comment type="similarity">
    <text evidence="5">Belongs to the D-alanine--D-alanine ligase family.</text>
</comment>
<dbReference type="InterPro" id="IPR011761">
    <property type="entry name" value="ATP-grasp"/>
</dbReference>
<dbReference type="EMBL" id="JAMFMB010000025">
    <property type="protein sequence ID" value="MCL6285266.1"/>
    <property type="molecule type" value="Genomic_DNA"/>
</dbReference>
<evidence type="ECO:0000256" key="9">
    <source>
        <dbReference type="ARBA" id="ARBA00022741"/>
    </source>
</evidence>
<sequence>MSFATGREVAWAMEQLGYGFVELDIAQPFYNDLLEFAPDVAFMGLLGGTGENGSIQGMMEVMQIPYTHSGVAASATAMNKEMSKAIFRDAGLPVPKGGLMQKDEIQKSHAMDAPYIVKPNDDGSSLGGLFMVDDLTGPTPDLSGTSRDVWLVEEYIPGRELTVGVMGDKALAVHQFDIDGLYDYDQKYHHLDSNHILPAPVPPEIEHRLLDLAEQAHRVLGCRGLSRTDFRWDESKGVDGVCILELNTLPGLRRNSNAGEQAAYRGYSFPQLCDWLIQDASLNR</sequence>
<protein>
    <recommendedName>
        <fullName evidence="6">D-alanine--D-alanine ligase</fullName>
        <ecNumber evidence="6">6.3.2.4</ecNumber>
    </recommendedName>
</protein>
<comment type="subcellular location">
    <subcellularLocation>
        <location evidence="4">Cytoplasm</location>
    </subcellularLocation>
</comment>
<dbReference type="SUPFAM" id="SSF52440">
    <property type="entry name" value="PreATP-grasp domain"/>
    <property type="match status" value="1"/>
</dbReference>
<accession>A0ABT0Q5W7</accession>
<keyword evidence="18" id="KW-1185">Reference proteome</keyword>
<evidence type="ECO:0000256" key="7">
    <source>
        <dbReference type="ARBA" id="ARBA00022490"/>
    </source>
</evidence>
<gene>
    <name evidence="17" type="ORF">M3P21_17190</name>
</gene>
<keyword evidence="9 15" id="KW-0547">Nucleotide-binding</keyword>
<comment type="caution">
    <text evidence="17">The sequence shown here is derived from an EMBL/GenBank/DDBJ whole genome shotgun (WGS) entry which is preliminary data.</text>
</comment>
<dbReference type="SUPFAM" id="SSF56059">
    <property type="entry name" value="Glutathione synthetase ATP-binding domain-like"/>
    <property type="match status" value="1"/>
</dbReference>
<dbReference type="InterPro" id="IPR011095">
    <property type="entry name" value="Dala_Dala_lig_C"/>
</dbReference>
<evidence type="ECO:0000256" key="2">
    <source>
        <dbReference type="ARBA" id="ARBA00001946"/>
    </source>
</evidence>
<proteinExistence type="inferred from homology"/>
<evidence type="ECO:0000256" key="13">
    <source>
        <dbReference type="ARBA" id="ARBA00023316"/>
    </source>
</evidence>
<evidence type="ECO:0000256" key="6">
    <source>
        <dbReference type="ARBA" id="ARBA00012216"/>
    </source>
</evidence>
<keyword evidence="13" id="KW-0961">Cell wall biogenesis/degradation</keyword>
<evidence type="ECO:0000256" key="10">
    <source>
        <dbReference type="ARBA" id="ARBA00022840"/>
    </source>
</evidence>
<dbReference type="Gene3D" id="3.30.470.20">
    <property type="entry name" value="ATP-grasp fold, B domain"/>
    <property type="match status" value="1"/>
</dbReference>
<dbReference type="EC" id="6.3.2.4" evidence="6"/>
<comment type="catalytic activity">
    <reaction evidence="14">
        <text>2 D-alanine + ATP = D-alanyl-D-alanine + ADP + phosphate + H(+)</text>
        <dbReference type="Rhea" id="RHEA:11224"/>
        <dbReference type="ChEBI" id="CHEBI:15378"/>
        <dbReference type="ChEBI" id="CHEBI:30616"/>
        <dbReference type="ChEBI" id="CHEBI:43474"/>
        <dbReference type="ChEBI" id="CHEBI:57416"/>
        <dbReference type="ChEBI" id="CHEBI:57822"/>
        <dbReference type="ChEBI" id="CHEBI:456216"/>
        <dbReference type="EC" id="6.3.2.4"/>
    </reaction>
</comment>
<comment type="cofactor">
    <cofactor evidence="2">
        <name>Mg(2+)</name>
        <dbReference type="ChEBI" id="CHEBI:18420"/>
    </cofactor>
</comment>
<dbReference type="InterPro" id="IPR013815">
    <property type="entry name" value="ATP_grasp_subdomain_1"/>
</dbReference>
<dbReference type="PANTHER" id="PTHR23132">
    <property type="entry name" value="D-ALANINE--D-ALANINE LIGASE"/>
    <property type="match status" value="1"/>
</dbReference>
<evidence type="ECO:0000256" key="11">
    <source>
        <dbReference type="ARBA" id="ARBA00022960"/>
    </source>
</evidence>
<evidence type="ECO:0000256" key="15">
    <source>
        <dbReference type="PROSITE-ProRule" id="PRU00409"/>
    </source>
</evidence>
<keyword evidence="10 15" id="KW-0067">ATP-binding</keyword>
<comment type="function">
    <text evidence="3">Cell wall formation.</text>
</comment>
<evidence type="ECO:0000256" key="4">
    <source>
        <dbReference type="ARBA" id="ARBA00004496"/>
    </source>
</evidence>